<evidence type="ECO:0000313" key="1">
    <source>
        <dbReference type="EMBL" id="GMN70704.1"/>
    </source>
</evidence>
<dbReference type="EMBL" id="BTGU01017498">
    <property type="protein sequence ID" value="GMN70704.1"/>
    <property type="molecule type" value="Genomic_DNA"/>
</dbReference>
<evidence type="ECO:0000313" key="2">
    <source>
        <dbReference type="Proteomes" id="UP001187192"/>
    </source>
</evidence>
<proteinExistence type="predicted"/>
<sequence length="19" mass="2401">MFTNNKNEIKYKIKNDMRI</sequence>
<dbReference type="AlphaFoldDB" id="A0AA88E9Q0"/>
<keyword evidence="2" id="KW-1185">Reference proteome</keyword>
<accession>A0AA88E9Q0</accession>
<feature type="non-terminal residue" evidence="1">
    <location>
        <position position="19"/>
    </location>
</feature>
<reference evidence="1" key="1">
    <citation type="submission" date="2023-07" db="EMBL/GenBank/DDBJ databases">
        <title>draft genome sequence of fig (Ficus carica).</title>
        <authorList>
            <person name="Takahashi T."/>
            <person name="Nishimura K."/>
        </authorList>
    </citation>
    <scope>NUCLEOTIDE SEQUENCE</scope>
</reference>
<protein>
    <submittedName>
        <fullName evidence="1">Uncharacterized protein</fullName>
    </submittedName>
</protein>
<gene>
    <name evidence="1" type="ORF">TIFTF001_055451</name>
</gene>
<dbReference type="Proteomes" id="UP001187192">
    <property type="component" value="Unassembled WGS sequence"/>
</dbReference>
<comment type="caution">
    <text evidence="1">The sequence shown here is derived from an EMBL/GenBank/DDBJ whole genome shotgun (WGS) entry which is preliminary data.</text>
</comment>
<organism evidence="1 2">
    <name type="scientific">Ficus carica</name>
    <name type="common">Common fig</name>
    <dbReference type="NCBI Taxonomy" id="3494"/>
    <lineage>
        <taxon>Eukaryota</taxon>
        <taxon>Viridiplantae</taxon>
        <taxon>Streptophyta</taxon>
        <taxon>Embryophyta</taxon>
        <taxon>Tracheophyta</taxon>
        <taxon>Spermatophyta</taxon>
        <taxon>Magnoliopsida</taxon>
        <taxon>eudicotyledons</taxon>
        <taxon>Gunneridae</taxon>
        <taxon>Pentapetalae</taxon>
        <taxon>rosids</taxon>
        <taxon>fabids</taxon>
        <taxon>Rosales</taxon>
        <taxon>Moraceae</taxon>
        <taxon>Ficeae</taxon>
        <taxon>Ficus</taxon>
    </lineage>
</organism>
<name>A0AA88E9Q0_FICCA</name>